<gene>
    <name evidence="10" type="ORF">FHR98_001900</name>
</gene>
<keyword evidence="7" id="KW-0234">DNA repair</keyword>
<evidence type="ECO:0000256" key="6">
    <source>
        <dbReference type="ARBA" id="ARBA00023125"/>
    </source>
</evidence>
<dbReference type="InterPro" id="IPR001650">
    <property type="entry name" value="Helicase_C-like"/>
</dbReference>
<dbReference type="Pfam" id="PF19833">
    <property type="entry name" value="RecG_dom3_C"/>
    <property type="match status" value="1"/>
</dbReference>
<dbReference type="EMBL" id="JACHXA010000004">
    <property type="protein sequence ID" value="MBB3065613.1"/>
    <property type="molecule type" value="Genomic_DNA"/>
</dbReference>
<keyword evidence="6" id="KW-0238">DNA-binding</keyword>
<dbReference type="Gene3D" id="3.40.50.300">
    <property type="entry name" value="P-loop containing nucleotide triphosphate hydrolases"/>
    <property type="match status" value="2"/>
</dbReference>
<dbReference type="InterPro" id="IPR014001">
    <property type="entry name" value="Helicase_ATP-bd"/>
</dbReference>
<feature type="domain" description="Helicase C-terminal" evidence="9">
    <location>
        <begin position="295"/>
        <end position="450"/>
    </location>
</feature>
<evidence type="ECO:0000313" key="10">
    <source>
        <dbReference type="EMBL" id="MBB3065613.1"/>
    </source>
</evidence>
<evidence type="ECO:0000313" key="11">
    <source>
        <dbReference type="Proteomes" id="UP000581135"/>
    </source>
</evidence>
<organism evidence="10 11">
    <name type="scientific">Limibacillus halophilus</name>
    <dbReference type="NCBI Taxonomy" id="1579333"/>
    <lineage>
        <taxon>Bacteria</taxon>
        <taxon>Pseudomonadati</taxon>
        <taxon>Pseudomonadota</taxon>
        <taxon>Alphaproteobacteria</taxon>
        <taxon>Rhodospirillales</taxon>
        <taxon>Rhodovibrionaceae</taxon>
        <taxon>Limibacillus</taxon>
    </lineage>
</organism>
<reference evidence="10 11" key="1">
    <citation type="submission" date="2020-08" db="EMBL/GenBank/DDBJ databases">
        <title>Genomic Encyclopedia of Type Strains, Phase III (KMG-III): the genomes of soil and plant-associated and newly described type strains.</title>
        <authorList>
            <person name="Whitman W."/>
        </authorList>
    </citation>
    <scope>NUCLEOTIDE SEQUENCE [LARGE SCALE GENOMIC DNA]</scope>
    <source>
        <strain evidence="10 11">CECT 8803</strain>
    </source>
</reference>
<dbReference type="Pfam" id="PF00270">
    <property type="entry name" value="DEAD"/>
    <property type="match status" value="1"/>
</dbReference>
<keyword evidence="5" id="KW-0067">ATP-binding</keyword>
<dbReference type="InterPro" id="IPR011545">
    <property type="entry name" value="DEAD/DEAH_box_helicase_dom"/>
</dbReference>
<name>A0A839SXD5_9PROT</name>
<evidence type="ECO:0000256" key="4">
    <source>
        <dbReference type="ARBA" id="ARBA00022806"/>
    </source>
</evidence>
<dbReference type="GO" id="GO:0006281">
    <property type="term" value="P:DNA repair"/>
    <property type="evidence" value="ECO:0007669"/>
    <property type="project" value="UniProtKB-KW"/>
</dbReference>
<protein>
    <submittedName>
        <fullName evidence="10">ATP-dependent DNA helicase RecG</fullName>
        <ecNumber evidence="10">3.6.4.12</ecNumber>
    </submittedName>
</protein>
<comment type="caution">
    <text evidence="10">The sequence shown here is derived from an EMBL/GenBank/DDBJ whole genome shotgun (WGS) entry which is preliminary data.</text>
</comment>
<dbReference type="PROSITE" id="PS51194">
    <property type="entry name" value="HELICASE_CTER"/>
    <property type="match status" value="1"/>
</dbReference>
<evidence type="ECO:0000256" key="1">
    <source>
        <dbReference type="ARBA" id="ARBA00022741"/>
    </source>
</evidence>
<dbReference type="PROSITE" id="PS51192">
    <property type="entry name" value="HELICASE_ATP_BIND_1"/>
    <property type="match status" value="1"/>
</dbReference>
<dbReference type="SMART" id="SM00487">
    <property type="entry name" value="DEXDc"/>
    <property type="match status" value="1"/>
</dbReference>
<evidence type="ECO:0000259" key="9">
    <source>
        <dbReference type="PROSITE" id="PS51194"/>
    </source>
</evidence>
<dbReference type="GO" id="GO:0005524">
    <property type="term" value="F:ATP binding"/>
    <property type="evidence" value="ECO:0007669"/>
    <property type="project" value="UniProtKB-KW"/>
</dbReference>
<dbReference type="PANTHER" id="PTHR47964:SF1">
    <property type="entry name" value="ATP-DEPENDENT DNA HELICASE HOMOLOG RECG, CHLOROPLASTIC"/>
    <property type="match status" value="1"/>
</dbReference>
<dbReference type="SUPFAM" id="SSF52540">
    <property type="entry name" value="P-loop containing nucleoside triphosphate hydrolases"/>
    <property type="match status" value="2"/>
</dbReference>
<dbReference type="InterPro" id="IPR045562">
    <property type="entry name" value="RecG_dom3_C"/>
</dbReference>
<keyword evidence="1" id="KW-0547">Nucleotide-binding</keyword>
<dbReference type="EC" id="3.6.4.12" evidence="10"/>
<keyword evidence="4 10" id="KW-0347">Helicase</keyword>
<sequence length="524" mass="57569">MALRHVPVLPEWLDPVFVQKRNWPSWSDALLQAHNPANSSDVEPGSCARQRLAYDELLANQLALLIVRKAARRTPGKSLKGDGSLRSSVKEALPFSLTRSQAEAVMEIEQDLAKPSRMLRLLQGDVGSGKTVVALLAMLIAVEAGQQAALMAPTEILARQHYETLRPLTAHLGIEVVLLTGKDKAKDRRQTLEAIASGRAAIAVGTHALFQDGVDFSKLAVAVIDEQHRFGVHQRLMLAGKGKDVDVLVMTATPIPRTLMLTAYGDMDTSRLLEKPAGRKPVDTRTLDIERLSEVVDGLRRAVESGAQAYWVCPLVEESETSDLAAVDQRYETLRKVFGDRVGLVHGRMKSAEKDSIMADFKAGSLAVLVATTVIEVGVDVPNATVMVIEHAERFGLSQLHQMRGRVGRGGDQSVCLLLYQKPLGETAHRRLEIMRETEDGFVISEEDLRLRGAGEVLGTRQSGMPSFRVADLTQHDDLLAIARSDAKLIVENDSWMDSKRGAALRTLLYLFERDAAVRYIRSG</sequence>
<dbReference type="SMART" id="SM00490">
    <property type="entry name" value="HELICc"/>
    <property type="match status" value="1"/>
</dbReference>
<evidence type="ECO:0000256" key="5">
    <source>
        <dbReference type="ARBA" id="ARBA00022840"/>
    </source>
</evidence>
<dbReference type="AlphaFoldDB" id="A0A839SXD5"/>
<dbReference type="GO" id="GO:0003678">
    <property type="term" value="F:DNA helicase activity"/>
    <property type="evidence" value="ECO:0007669"/>
    <property type="project" value="UniProtKB-EC"/>
</dbReference>
<keyword evidence="3 10" id="KW-0378">Hydrolase</keyword>
<keyword evidence="2" id="KW-0227">DNA damage</keyword>
<evidence type="ECO:0000256" key="7">
    <source>
        <dbReference type="ARBA" id="ARBA00023204"/>
    </source>
</evidence>
<evidence type="ECO:0000256" key="3">
    <source>
        <dbReference type="ARBA" id="ARBA00022801"/>
    </source>
</evidence>
<dbReference type="Pfam" id="PF00271">
    <property type="entry name" value="Helicase_C"/>
    <property type="match status" value="1"/>
</dbReference>
<dbReference type="NCBIfam" id="NF008164">
    <property type="entry name" value="PRK10917.1-2"/>
    <property type="match status" value="1"/>
</dbReference>
<keyword evidence="11" id="KW-1185">Reference proteome</keyword>
<dbReference type="GO" id="GO:0003677">
    <property type="term" value="F:DNA binding"/>
    <property type="evidence" value="ECO:0007669"/>
    <property type="project" value="UniProtKB-KW"/>
</dbReference>
<proteinExistence type="predicted"/>
<evidence type="ECO:0000259" key="8">
    <source>
        <dbReference type="PROSITE" id="PS51192"/>
    </source>
</evidence>
<dbReference type="CDD" id="cd17992">
    <property type="entry name" value="DEXHc_RecG"/>
    <property type="match status" value="1"/>
</dbReference>
<dbReference type="GO" id="GO:0016787">
    <property type="term" value="F:hydrolase activity"/>
    <property type="evidence" value="ECO:0007669"/>
    <property type="project" value="UniProtKB-KW"/>
</dbReference>
<dbReference type="InterPro" id="IPR047112">
    <property type="entry name" value="RecG/Mfd"/>
</dbReference>
<dbReference type="PANTHER" id="PTHR47964">
    <property type="entry name" value="ATP-DEPENDENT DNA HELICASE HOMOLOG RECG, CHLOROPLASTIC"/>
    <property type="match status" value="1"/>
</dbReference>
<accession>A0A839SXD5</accession>
<evidence type="ECO:0000256" key="2">
    <source>
        <dbReference type="ARBA" id="ARBA00022763"/>
    </source>
</evidence>
<dbReference type="InterPro" id="IPR027417">
    <property type="entry name" value="P-loop_NTPase"/>
</dbReference>
<feature type="domain" description="Helicase ATP-binding" evidence="8">
    <location>
        <begin position="111"/>
        <end position="272"/>
    </location>
</feature>
<dbReference type="Proteomes" id="UP000581135">
    <property type="component" value="Unassembled WGS sequence"/>
</dbReference>